<keyword evidence="2" id="KW-1185">Reference proteome</keyword>
<name>A0A0N5AQV6_9BILA</name>
<protein>
    <submittedName>
        <fullName evidence="3">Nucleolar protein 58-like</fullName>
    </submittedName>
</protein>
<reference evidence="3" key="1">
    <citation type="submission" date="2017-02" db="UniProtKB">
        <authorList>
            <consortium name="WormBaseParasite"/>
        </authorList>
    </citation>
    <scope>IDENTIFICATION</scope>
</reference>
<proteinExistence type="predicted"/>
<organism evidence="2 3">
    <name type="scientific">Syphacia muris</name>
    <dbReference type="NCBI Taxonomy" id="451379"/>
    <lineage>
        <taxon>Eukaryota</taxon>
        <taxon>Metazoa</taxon>
        <taxon>Ecdysozoa</taxon>
        <taxon>Nematoda</taxon>
        <taxon>Chromadorea</taxon>
        <taxon>Rhabditida</taxon>
        <taxon>Spirurina</taxon>
        <taxon>Oxyuridomorpha</taxon>
        <taxon>Oxyuroidea</taxon>
        <taxon>Oxyuridae</taxon>
        <taxon>Syphacia</taxon>
    </lineage>
</organism>
<dbReference type="AlphaFoldDB" id="A0A0N5AQV6"/>
<evidence type="ECO:0000256" key="1">
    <source>
        <dbReference type="SAM" id="MobiDB-lite"/>
    </source>
</evidence>
<dbReference type="WBParaSite" id="SMUV_0000708101-mRNA-1">
    <property type="protein sequence ID" value="SMUV_0000708101-mRNA-1"/>
    <property type="gene ID" value="SMUV_0000708101"/>
</dbReference>
<evidence type="ECO:0000313" key="2">
    <source>
        <dbReference type="Proteomes" id="UP000046393"/>
    </source>
</evidence>
<dbReference type="Proteomes" id="UP000046393">
    <property type="component" value="Unplaced"/>
</dbReference>
<accession>A0A0N5AQV6</accession>
<evidence type="ECO:0000313" key="3">
    <source>
        <dbReference type="WBParaSite" id="SMUV_0000708101-mRNA-1"/>
    </source>
</evidence>
<feature type="compositionally biased region" description="Basic and acidic residues" evidence="1">
    <location>
        <begin position="47"/>
        <end position="65"/>
    </location>
</feature>
<feature type="region of interest" description="Disordered" evidence="1">
    <location>
        <begin position="1"/>
        <end position="65"/>
    </location>
</feature>
<sequence>MKVAKKTKSNWSNGEHVQKEEEKENEVGKEKEKDASVQDCVEQEEDVKEKVEKEKEKEEKEKEKQLPAGFVNFKPQEWSAYSVLVAPDIVKVLIDLKKFPSWS</sequence>
<feature type="compositionally biased region" description="Basic and acidic residues" evidence="1">
    <location>
        <begin position="16"/>
        <end position="36"/>
    </location>
</feature>